<accession>A0A375DSI5</accession>
<dbReference type="EMBL" id="OFSP01000077">
    <property type="protein sequence ID" value="SOY77395.1"/>
    <property type="molecule type" value="Genomic_DNA"/>
</dbReference>
<dbReference type="Proteomes" id="UP000254259">
    <property type="component" value="Plasmid CBM2636p"/>
</dbReference>
<evidence type="ECO:0000313" key="5">
    <source>
        <dbReference type="Proteomes" id="UP000254259"/>
    </source>
</evidence>
<dbReference type="Proteomes" id="UP000257139">
    <property type="component" value="Plasmid CBM2594_p"/>
</dbReference>
<evidence type="ECO:0000313" key="2">
    <source>
        <dbReference type="EMBL" id="SOY78357.1"/>
    </source>
</evidence>
<evidence type="ECO:0000313" key="4">
    <source>
        <dbReference type="EMBL" id="SPD69266.1"/>
    </source>
</evidence>
<sequence>MMSIPPSTRSSPPPRWMARSTREMLLATRSCAPPARRARMRKSDLMKALSSGQFATTTEPPERAVFLHSEETQQCCSILGRLFLSSIRDNDPHGRHTDSIPLPDVDLPMIF</sequence>
<evidence type="ECO:0000313" key="6">
    <source>
        <dbReference type="Proteomes" id="UP000257016"/>
    </source>
</evidence>
<geneLocation type="plasmid" evidence="4">
    <name>CBM2636p</name>
</geneLocation>
<proteinExistence type="predicted"/>
<gene>
    <name evidence="2" type="ORF">CBM2586_U20021</name>
    <name evidence="1" type="ORF">CBM2589_P90018</name>
    <name evidence="3" type="ORF">CBM2594_P30021</name>
    <name evidence="4" type="ORF">CBM2636_P10177</name>
</gene>
<evidence type="ECO:0000313" key="3">
    <source>
        <dbReference type="EMBL" id="SPC25322.1"/>
    </source>
</evidence>
<reference evidence="5 7" key="2">
    <citation type="submission" date="2018-01" db="EMBL/GenBank/DDBJ databases">
        <authorList>
            <person name="Clerissi C."/>
        </authorList>
    </citation>
    <scope>NUCLEOTIDE SEQUENCE [LARGE SCALE GENOMIC DNA]</scope>
    <source>
        <strain evidence="2">Cupriavidus taiwanensis LMG 19430</strain>
        <strain evidence="1">Cupriavidus taiwanensis STM 3521</strain>
        <strain evidence="3">Cupriavidus taiwanensis STM 6021</strain>
        <strain evidence="4">Cupriavidus taiwanensis SWF 66322</strain>
        <plasmid evidence="7">cbm2594_p</plasmid>
        <plasmid evidence="5">cbm2636p</plasmid>
        <plasmid evidence="4">CBM2636p</plasmid>
    </source>
</reference>
<protein>
    <submittedName>
        <fullName evidence="3">Uncharacterized protein</fullName>
    </submittedName>
</protein>
<keyword evidence="4" id="KW-0614">Plasmid</keyword>
<geneLocation type="plasmid" evidence="7">
    <name>cbm2594_p</name>
</geneLocation>
<organism evidence="3 7">
    <name type="scientific">Cupriavidus taiwanensis</name>
    <dbReference type="NCBI Taxonomy" id="164546"/>
    <lineage>
        <taxon>Bacteria</taxon>
        <taxon>Pseudomonadati</taxon>
        <taxon>Pseudomonadota</taxon>
        <taxon>Betaproteobacteria</taxon>
        <taxon>Burkholderiales</taxon>
        <taxon>Burkholderiaceae</taxon>
        <taxon>Cupriavidus</taxon>
    </lineage>
</organism>
<dbReference type="Proteomes" id="UP000256297">
    <property type="component" value="Plasmid CBM2589_p"/>
</dbReference>
<geneLocation type="plasmid" evidence="5">
    <name>cbm2636p</name>
</geneLocation>
<dbReference type="EMBL" id="LT984815">
    <property type="protein sequence ID" value="SPD69266.1"/>
    <property type="molecule type" value="Genomic_DNA"/>
</dbReference>
<name>A0A375DSI5_9BURK</name>
<evidence type="ECO:0000313" key="7">
    <source>
        <dbReference type="Proteomes" id="UP000257139"/>
    </source>
</evidence>
<dbReference type="EMBL" id="OGUU01000036">
    <property type="protein sequence ID" value="SPC25322.1"/>
    <property type="molecule type" value="Genomic_DNA"/>
</dbReference>
<evidence type="ECO:0000313" key="1">
    <source>
        <dbReference type="EMBL" id="SOY77395.1"/>
    </source>
</evidence>
<reference evidence="6" key="1">
    <citation type="submission" date="2018-01" db="EMBL/GenBank/DDBJ databases">
        <authorList>
            <person name="Gaut B.S."/>
            <person name="Morton B.R."/>
            <person name="Clegg M.T."/>
            <person name="Duvall M.R."/>
        </authorList>
    </citation>
    <scope>NUCLEOTIDE SEQUENCE [LARGE SCALE GENOMIC DNA]</scope>
</reference>
<dbReference type="Proteomes" id="UP000257016">
    <property type="component" value="Unassembled WGS sequence"/>
</dbReference>
<dbReference type="AlphaFoldDB" id="A0A375DSI5"/>
<dbReference type="EMBL" id="OFSN01000068">
    <property type="protein sequence ID" value="SOY78357.1"/>
    <property type="molecule type" value="Genomic_DNA"/>
</dbReference>